<dbReference type="PANTHER" id="PTHR12110">
    <property type="entry name" value="HYDROXYPYRUVATE ISOMERASE"/>
    <property type="match status" value="1"/>
</dbReference>
<dbReference type="Pfam" id="PF01261">
    <property type="entry name" value="AP_endonuc_2"/>
    <property type="match status" value="1"/>
</dbReference>
<accession>A0ABT2U9F2</accession>
<comment type="caution">
    <text evidence="2">The sequence shown here is derived from an EMBL/GenBank/DDBJ whole genome shotgun (WGS) entry which is preliminary data.</text>
</comment>
<protein>
    <submittedName>
        <fullName evidence="2">Sugar phosphate isomerase/epimerase</fullName>
    </submittedName>
</protein>
<evidence type="ECO:0000313" key="3">
    <source>
        <dbReference type="Proteomes" id="UP001652445"/>
    </source>
</evidence>
<proteinExistence type="predicted"/>
<dbReference type="GO" id="GO:0016853">
    <property type="term" value="F:isomerase activity"/>
    <property type="evidence" value="ECO:0007669"/>
    <property type="project" value="UniProtKB-KW"/>
</dbReference>
<dbReference type="RefSeq" id="WP_262682858.1">
    <property type="nucleotide sequence ID" value="NZ_JAOQIO010000007.1"/>
</dbReference>
<gene>
    <name evidence="2" type="ORF">OB236_03875</name>
</gene>
<dbReference type="EMBL" id="JAOQIO010000007">
    <property type="protein sequence ID" value="MCU6791264.1"/>
    <property type="molecule type" value="Genomic_DNA"/>
</dbReference>
<dbReference type="Proteomes" id="UP001652445">
    <property type="component" value="Unassembled WGS sequence"/>
</dbReference>
<feature type="domain" description="Xylose isomerase-like TIM barrel" evidence="1">
    <location>
        <begin position="22"/>
        <end position="251"/>
    </location>
</feature>
<reference evidence="2 3" key="1">
    <citation type="submission" date="2022-09" db="EMBL/GenBank/DDBJ databases">
        <authorList>
            <person name="Han X.L."/>
            <person name="Wang Q."/>
            <person name="Lu T."/>
        </authorList>
    </citation>
    <scope>NUCLEOTIDE SEQUENCE [LARGE SCALE GENOMIC DNA]</scope>
    <source>
        <strain evidence="2 3">WQ 127069</strain>
    </source>
</reference>
<name>A0ABT2U9F2_9BACL</name>
<dbReference type="Gene3D" id="3.20.20.150">
    <property type="entry name" value="Divalent-metal-dependent TIM barrel enzymes"/>
    <property type="match status" value="1"/>
</dbReference>
<dbReference type="InterPro" id="IPR013022">
    <property type="entry name" value="Xyl_isomerase-like_TIM-brl"/>
</dbReference>
<organism evidence="2 3">
    <name type="scientific">Paenibacillus baimaensis</name>
    <dbReference type="NCBI Taxonomy" id="2982185"/>
    <lineage>
        <taxon>Bacteria</taxon>
        <taxon>Bacillati</taxon>
        <taxon>Bacillota</taxon>
        <taxon>Bacilli</taxon>
        <taxon>Bacillales</taxon>
        <taxon>Paenibacillaceae</taxon>
        <taxon>Paenibacillus</taxon>
    </lineage>
</organism>
<keyword evidence="3" id="KW-1185">Reference proteome</keyword>
<dbReference type="PANTHER" id="PTHR12110:SF53">
    <property type="entry name" value="BLR5974 PROTEIN"/>
    <property type="match status" value="1"/>
</dbReference>
<dbReference type="SUPFAM" id="SSF51658">
    <property type="entry name" value="Xylose isomerase-like"/>
    <property type="match status" value="1"/>
</dbReference>
<evidence type="ECO:0000259" key="1">
    <source>
        <dbReference type="Pfam" id="PF01261"/>
    </source>
</evidence>
<sequence length="275" mass="31187">MSHVKLTCFADEIASDLNEQLDVLEQEGIKYLELRGVWGKNVLDLNEEELNQIQAALQQRGFRISSIASPIGKYLITDPFEPQLEALDKAIHAAHLFETPFIRIFSYRLPEGEPVEAHRAEVLSRLKQQTETASRHGIILILENDSNLYGATDDCCLDIFAHCDSKHMRAAFDPGNYVMNNVQPMHDAYPKIAPYIDYVHIKDATQVPRQFVPAGVGEGHIEELLVTLKERQYDGFLSVEPHLKHYLPEASDSERVVTAIRALKVLLDKVDQAWE</sequence>
<dbReference type="InterPro" id="IPR050312">
    <property type="entry name" value="IolE/XylAMocC-like"/>
</dbReference>
<dbReference type="InterPro" id="IPR036237">
    <property type="entry name" value="Xyl_isomerase-like_sf"/>
</dbReference>
<evidence type="ECO:0000313" key="2">
    <source>
        <dbReference type="EMBL" id="MCU6791264.1"/>
    </source>
</evidence>
<keyword evidence="2" id="KW-0413">Isomerase</keyword>